<keyword evidence="2" id="KW-1185">Reference proteome</keyword>
<reference evidence="1" key="2">
    <citation type="submission" date="2021-02" db="EMBL/GenBank/DDBJ databases">
        <title>Aspergillus chevalieri M1 genome sequence.</title>
        <authorList>
            <person name="Kadooka C."/>
            <person name="Mori K."/>
            <person name="Futagami T."/>
        </authorList>
    </citation>
    <scope>NUCLEOTIDE SEQUENCE</scope>
    <source>
        <strain evidence="1">M1</strain>
    </source>
</reference>
<dbReference type="Proteomes" id="UP000637239">
    <property type="component" value="Chromosome 4"/>
</dbReference>
<accession>A0A7R7VP51</accession>
<dbReference type="KEGG" id="ache:ACHE_40774A"/>
<dbReference type="EMBL" id="AP024419">
    <property type="protein sequence ID" value="BCR88210.1"/>
    <property type="molecule type" value="Genomic_DNA"/>
</dbReference>
<protein>
    <submittedName>
        <fullName evidence="1">Uncharacterized protein</fullName>
    </submittedName>
</protein>
<gene>
    <name evidence="1" type="ORF">ACHE_40774A</name>
</gene>
<evidence type="ECO:0000313" key="2">
    <source>
        <dbReference type="Proteomes" id="UP000637239"/>
    </source>
</evidence>
<dbReference type="RefSeq" id="XP_043136732.1">
    <property type="nucleotide sequence ID" value="XM_043279011.1"/>
</dbReference>
<sequence length="60" mass="7044">MEIHKRGDGDEDGIQEFTKKMKFKADIIVDAEIFARDGRDTFLELYYQEPEKVLEYSGLN</sequence>
<name>A0A7R7VP51_ASPCH</name>
<dbReference type="GeneID" id="66982569"/>
<evidence type="ECO:0000313" key="1">
    <source>
        <dbReference type="EMBL" id="BCR88210.1"/>
    </source>
</evidence>
<reference evidence="1" key="1">
    <citation type="submission" date="2021-01" db="EMBL/GenBank/DDBJ databases">
        <authorList>
            <consortium name="Aspergillus chevalieri M1 genome sequencing consortium"/>
            <person name="Kazuki M."/>
            <person name="Futagami T."/>
        </authorList>
    </citation>
    <scope>NUCLEOTIDE SEQUENCE</scope>
    <source>
        <strain evidence="1">M1</strain>
    </source>
</reference>
<organism evidence="1 2">
    <name type="scientific">Aspergillus chevalieri</name>
    <name type="common">Eurotium chevalieri</name>
    <dbReference type="NCBI Taxonomy" id="182096"/>
    <lineage>
        <taxon>Eukaryota</taxon>
        <taxon>Fungi</taxon>
        <taxon>Dikarya</taxon>
        <taxon>Ascomycota</taxon>
        <taxon>Pezizomycotina</taxon>
        <taxon>Eurotiomycetes</taxon>
        <taxon>Eurotiomycetidae</taxon>
        <taxon>Eurotiales</taxon>
        <taxon>Aspergillaceae</taxon>
        <taxon>Aspergillus</taxon>
        <taxon>Aspergillus subgen. Aspergillus</taxon>
    </lineage>
</organism>
<proteinExistence type="predicted"/>
<dbReference type="AlphaFoldDB" id="A0A7R7VP51"/>